<reference evidence="8" key="1">
    <citation type="submission" date="2011-07" db="EMBL/GenBank/DDBJ databases">
        <authorList>
            <consortium name="Caenorhabditis brenneri Sequencing and Analysis Consortium"/>
            <person name="Wilson R.K."/>
        </authorList>
    </citation>
    <scope>NUCLEOTIDE SEQUENCE [LARGE SCALE GENOMIC DNA]</scope>
    <source>
        <strain evidence="8">PB2801</strain>
    </source>
</reference>
<accession>G0NHP1</accession>
<keyword evidence="4" id="KW-0560">Oxidoreductase</keyword>
<evidence type="ECO:0000256" key="6">
    <source>
        <dbReference type="ARBA" id="ARBA00023033"/>
    </source>
</evidence>
<keyword evidence="6" id="KW-0503">Monooxygenase</keyword>
<evidence type="ECO:0000256" key="5">
    <source>
        <dbReference type="ARBA" id="ARBA00023004"/>
    </source>
</evidence>
<dbReference type="PRINTS" id="PR00463">
    <property type="entry name" value="EP450I"/>
</dbReference>
<keyword evidence="5" id="KW-0408">Iron</keyword>
<dbReference type="GO" id="GO:0006805">
    <property type="term" value="P:xenobiotic metabolic process"/>
    <property type="evidence" value="ECO:0007669"/>
    <property type="project" value="TreeGrafter"/>
</dbReference>
<evidence type="ECO:0000256" key="1">
    <source>
        <dbReference type="ARBA" id="ARBA00001971"/>
    </source>
</evidence>
<dbReference type="AlphaFoldDB" id="G0NHP1"/>
<dbReference type="Gene3D" id="1.10.630.10">
    <property type="entry name" value="Cytochrome P450"/>
    <property type="match status" value="1"/>
</dbReference>
<dbReference type="InterPro" id="IPR001128">
    <property type="entry name" value="Cyt_P450"/>
</dbReference>
<protein>
    <recommendedName>
        <fullName evidence="9">CYtochrome P450 family</fullName>
    </recommendedName>
</protein>
<evidence type="ECO:0008006" key="9">
    <source>
        <dbReference type="Google" id="ProtNLM"/>
    </source>
</evidence>
<comment type="cofactor">
    <cofactor evidence="1">
        <name>heme</name>
        <dbReference type="ChEBI" id="CHEBI:30413"/>
    </cofactor>
</comment>
<proteinExistence type="inferred from homology"/>
<dbReference type="InterPro" id="IPR036396">
    <property type="entry name" value="Cyt_P450_sf"/>
</dbReference>
<keyword evidence="3" id="KW-0479">Metal-binding</keyword>
<dbReference type="Pfam" id="PF00067">
    <property type="entry name" value="p450"/>
    <property type="match status" value="1"/>
</dbReference>
<dbReference type="InterPro" id="IPR050182">
    <property type="entry name" value="Cytochrome_P450_fam2"/>
</dbReference>
<dbReference type="HOGENOM" id="CLU_001570_22_3_1"/>
<dbReference type="InterPro" id="IPR002401">
    <property type="entry name" value="Cyt_P450_E_grp-I"/>
</dbReference>
<dbReference type="EMBL" id="GL379886">
    <property type="protein sequence ID" value="EGT31457.1"/>
    <property type="molecule type" value="Genomic_DNA"/>
</dbReference>
<dbReference type="GO" id="GO:0005506">
    <property type="term" value="F:iron ion binding"/>
    <property type="evidence" value="ECO:0007669"/>
    <property type="project" value="InterPro"/>
</dbReference>
<dbReference type="GO" id="GO:0016712">
    <property type="term" value="F:oxidoreductase activity, acting on paired donors, with incorporation or reduction of molecular oxygen, reduced flavin or flavoprotein as one donor, and incorporation of one atom of oxygen"/>
    <property type="evidence" value="ECO:0007669"/>
    <property type="project" value="TreeGrafter"/>
</dbReference>
<comment type="similarity">
    <text evidence="2">Belongs to the cytochrome P450 family.</text>
</comment>
<dbReference type="SUPFAM" id="SSF48264">
    <property type="entry name" value="Cytochrome P450"/>
    <property type="match status" value="1"/>
</dbReference>
<name>G0NHP1_CAEBE</name>
<gene>
    <name evidence="7" type="ORF">CAEBREN_03633</name>
</gene>
<dbReference type="OrthoDB" id="2789670at2759"/>
<dbReference type="FunFam" id="1.10.630.10:FF:000036">
    <property type="entry name" value="CYtochrome P450 family"/>
    <property type="match status" value="1"/>
</dbReference>
<dbReference type="GO" id="GO:0020037">
    <property type="term" value="F:heme binding"/>
    <property type="evidence" value="ECO:0007669"/>
    <property type="project" value="InterPro"/>
</dbReference>
<dbReference type="eggNOG" id="KOG0156">
    <property type="taxonomic scope" value="Eukaryota"/>
</dbReference>
<evidence type="ECO:0000256" key="3">
    <source>
        <dbReference type="ARBA" id="ARBA00022723"/>
    </source>
</evidence>
<evidence type="ECO:0000256" key="2">
    <source>
        <dbReference type="ARBA" id="ARBA00010617"/>
    </source>
</evidence>
<dbReference type="GO" id="GO:0005737">
    <property type="term" value="C:cytoplasm"/>
    <property type="evidence" value="ECO:0007669"/>
    <property type="project" value="TreeGrafter"/>
</dbReference>
<dbReference type="PANTHER" id="PTHR24300">
    <property type="entry name" value="CYTOCHROME P450 508A4-RELATED"/>
    <property type="match status" value="1"/>
</dbReference>
<dbReference type="STRING" id="135651.G0NHP1"/>
<evidence type="ECO:0000313" key="8">
    <source>
        <dbReference type="Proteomes" id="UP000008068"/>
    </source>
</evidence>
<dbReference type="GO" id="GO:0006082">
    <property type="term" value="P:organic acid metabolic process"/>
    <property type="evidence" value="ECO:0007669"/>
    <property type="project" value="TreeGrafter"/>
</dbReference>
<dbReference type="PANTHER" id="PTHR24300:SF122">
    <property type="entry name" value="CYTOCHROME P450 FAMILY"/>
    <property type="match status" value="1"/>
</dbReference>
<sequence>MLLILILIAILTGLTLRIWRARQKLPNGPIPLPIIGNFLQIGYYCWKNGSIVAAFNEFKKQYGKVFTLWMGPCATVHIADYEVAHETHIKRANTFGHRYADGGINYIRENRGIIVSNGDFWQEHRRFALTTLRNFGLGRNIMEEKIMEEYRYRFADFKKSHWKNGGIQVNAVNLFDYLVGSIINQLLVSERFEYGDPEFEKLKHNLTMTLESASLLEGFSPLWLLKSRVMKWRTKTTLAPFDYIFAVVEKTIQKRVKAIESGEHTVSEEGEDFVDAFLIKMEKDKKEGIESSFDLETLAVDLYDLWQAGQETTSTTLTWACACLLNHPEVVRKLSSELLEVTGGTRPVSLTDKTKTPYLNATINIMGNIALEYNLEPVGPIPEVKTITPFGLMKRPPNYNIRFVPANN</sequence>
<keyword evidence="8" id="KW-1185">Reference proteome</keyword>
<dbReference type="InParanoid" id="G0NHP1"/>
<evidence type="ECO:0000256" key="4">
    <source>
        <dbReference type="ARBA" id="ARBA00023002"/>
    </source>
</evidence>
<evidence type="ECO:0000313" key="7">
    <source>
        <dbReference type="EMBL" id="EGT31457.1"/>
    </source>
</evidence>
<dbReference type="OMA" id="MEECYIG"/>
<organism evidence="8">
    <name type="scientific">Caenorhabditis brenneri</name>
    <name type="common">Nematode worm</name>
    <dbReference type="NCBI Taxonomy" id="135651"/>
    <lineage>
        <taxon>Eukaryota</taxon>
        <taxon>Metazoa</taxon>
        <taxon>Ecdysozoa</taxon>
        <taxon>Nematoda</taxon>
        <taxon>Chromadorea</taxon>
        <taxon>Rhabditida</taxon>
        <taxon>Rhabditina</taxon>
        <taxon>Rhabditomorpha</taxon>
        <taxon>Rhabditoidea</taxon>
        <taxon>Rhabditidae</taxon>
        <taxon>Peloderinae</taxon>
        <taxon>Caenorhabditis</taxon>
    </lineage>
</organism>
<dbReference type="Proteomes" id="UP000008068">
    <property type="component" value="Unassembled WGS sequence"/>
</dbReference>